<organism evidence="2 3">
    <name type="scientific">Paramuricea clavata</name>
    <name type="common">Red gorgonian</name>
    <name type="synonym">Violescent sea-whip</name>
    <dbReference type="NCBI Taxonomy" id="317549"/>
    <lineage>
        <taxon>Eukaryota</taxon>
        <taxon>Metazoa</taxon>
        <taxon>Cnidaria</taxon>
        <taxon>Anthozoa</taxon>
        <taxon>Octocorallia</taxon>
        <taxon>Malacalcyonacea</taxon>
        <taxon>Plexauridae</taxon>
        <taxon>Paramuricea</taxon>
    </lineage>
</organism>
<evidence type="ECO:0000313" key="3">
    <source>
        <dbReference type="Proteomes" id="UP001152795"/>
    </source>
</evidence>
<sequence length="437" mass="50404">MAAKGGEKRQRDEEEEGSEGNKRQKGLDAVATQRTINLVRKLFNERDKEKREQNIKTIAQMVVARDNKSKHINKLAEMVKKTKTLYKEKRNYNIEDRDLIELAALVQSHKNVNVPKKAFSVRQIRTHERFGYNEYIFDVNVGGNHMSNLPEFLVNLRRVFEYLINTALYYAQTNTDKARFFISNAPRTPFSTSVLTVTDFTPEMFFNIFEKHMQSNAEEIINNGWNTTVSLYIFPNNYVSRNKTSRVKKKKQNKLYKYFGKNTTESGSGKQNNPALKHGREVRHGVFQIGTSNVKNCCLALALLVGKSYLHNDSNAHKLKRNSNIPLSSIYTDEAITNVYTASRLPVGLPVRVDQLRDVYEKYLKSDGIDLVVFSKQQADSIVYDSRLDGGDCQIHRITNNVIFLWLNEKHYFSDFAVYVCTFKFGKVLFCLHALFS</sequence>
<evidence type="ECO:0000313" key="2">
    <source>
        <dbReference type="EMBL" id="CAB3977899.1"/>
    </source>
</evidence>
<accession>A0A6S7FPH1</accession>
<proteinExistence type="predicted"/>
<feature type="region of interest" description="Disordered" evidence="1">
    <location>
        <begin position="1"/>
        <end position="29"/>
    </location>
</feature>
<name>A0A6S7FPH1_PARCT</name>
<feature type="compositionally biased region" description="Basic and acidic residues" evidence="1">
    <location>
        <begin position="1"/>
        <end position="12"/>
    </location>
</feature>
<gene>
    <name evidence="2" type="ORF">PACLA_8A062946</name>
</gene>
<protein>
    <submittedName>
        <fullName evidence="2">Uncharacterized protein</fullName>
    </submittedName>
</protein>
<dbReference type="AlphaFoldDB" id="A0A6S7FPH1"/>
<dbReference type="EMBL" id="CACRXK020000078">
    <property type="protein sequence ID" value="CAB3977899.1"/>
    <property type="molecule type" value="Genomic_DNA"/>
</dbReference>
<reference evidence="2" key="1">
    <citation type="submission" date="2020-04" db="EMBL/GenBank/DDBJ databases">
        <authorList>
            <person name="Alioto T."/>
            <person name="Alioto T."/>
            <person name="Gomez Garrido J."/>
        </authorList>
    </citation>
    <scope>NUCLEOTIDE SEQUENCE</scope>
    <source>
        <strain evidence="2">A484AB</strain>
    </source>
</reference>
<comment type="caution">
    <text evidence="2">The sequence shown here is derived from an EMBL/GenBank/DDBJ whole genome shotgun (WGS) entry which is preliminary data.</text>
</comment>
<keyword evidence="3" id="KW-1185">Reference proteome</keyword>
<evidence type="ECO:0000256" key="1">
    <source>
        <dbReference type="SAM" id="MobiDB-lite"/>
    </source>
</evidence>
<dbReference type="Proteomes" id="UP001152795">
    <property type="component" value="Unassembled WGS sequence"/>
</dbReference>